<proteinExistence type="predicted"/>
<keyword evidence="3" id="KW-0804">Transcription</keyword>
<dbReference type="AlphaFoldDB" id="A0A9Q9CNU0"/>
<gene>
    <name evidence="5" type="ORF">J0J69_12170</name>
    <name evidence="6" type="ORF">J0J70_01790</name>
</gene>
<dbReference type="PANTHER" id="PTHR43280:SF34">
    <property type="entry name" value="ARAC-FAMILY TRANSCRIPTIONAL REGULATOR"/>
    <property type="match status" value="1"/>
</dbReference>
<evidence type="ECO:0000256" key="1">
    <source>
        <dbReference type="ARBA" id="ARBA00023015"/>
    </source>
</evidence>
<evidence type="ECO:0000313" key="5">
    <source>
        <dbReference type="EMBL" id="UUF05776.1"/>
    </source>
</evidence>
<dbReference type="InterPro" id="IPR020449">
    <property type="entry name" value="Tscrpt_reg_AraC-type_HTH"/>
</dbReference>
<evidence type="ECO:0000313" key="6">
    <source>
        <dbReference type="EMBL" id="UUF08781.1"/>
    </source>
</evidence>
<accession>A0A9Q9CNU0</accession>
<reference evidence="6 7" key="1">
    <citation type="submission" date="2021-03" db="EMBL/GenBank/DDBJ databases">
        <title>Comparative Genomics and Metabolomics in the genus Turicibacter.</title>
        <authorList>
            <person name="Maki J."/>
            <person name="Looft T."/>
        </authorList>
    </citation>
    <scope>NUCLEOTIDE SEQUENCE</scope>
    <source>
        <strain evidence="6">ISU324</strain>
        <strain evidence="5 7">MMM721</strain>
    </source>
</reference>
<evidence type="ECO:0000256" key="3">
    <source>
        <dbReference type="ARBA" id="ARBA00023163"/>
    </source>
</evidence>
<dbReference type="Gene3D" id="1.10.10.60">
    <property type="entry name" value="Homeodomain-like"/>
    <property type="match status" value="2"/>
</dbReference>
<organism evidence="6 8">
    <name type="scientific">Turicibacter bilis</name>
    <dbReference type="NCBI Taxonomy" id="2735723"/>
    <lineage>
        <taxon>Bacteria</taxon>
        <taxon>Bacillati</taxon>
        <taxon>Bacillota</taxon>
        <taxon>Erysipelotrichia</taxon>
        <taxon>Erysipelotrichales</taxon>
        <taxon>Turicibacteraceae</taxon>
        <taxon>Turicibacter</taxon>
    </lineage>
</organism>
<keyword evidence="7" id="KW-1185">Reference proteome</keyword>
<evidence type="ECO:0000313" key="7">
    <source>
        <dbReference type="Proteomes" id="UP001058016"/>
    </source>
</evidence>
<dbReference type="Proteomes" id="UP001058016">
    <property type="component" value="Chromosome"/>
</dbReference>
<dbReference type="EMBL" id="CP071250">
    <property type="protein sequence ID" value="UUF08781.1"/>
    <property type="molecule type" value="Genomic_DNA"/>
</dbReference>
<keyword evidence="2" id="KW-0238">DNA-binding</keyword>
<dbReference type="RefSeq" id="WP_212724905.1">
    <property type="nucleotide sequence ID" value="NZ_CP071249.1"/>
</dbReference>
<dbReference type="Proteomes" id="UP001058072">
    <property type="component" value="Chromosome"/>
</dbReference>
<name>A0A9Q9CNU0_9FIRM</name>
<keyword evidence="1" id="KW-0805">Transcription regulation</keyword>
<dbReference type="SUPFAM" id="SSF46689">
    <property type="entry name" value="Homeodomain-like"/>
    <property type="match status" value="2"/>
</dbReference>
<sequence length="378" mass="44092">MTHFDTELNRIAYIKNLIEQTSNLPISILNCKQENLFSDLIIDDYVLNQLDLTKIYTTPQIKLYSLDEIYMFISYIKESELIGTFIVGPISYKKISLNQLIHQAMLIHNLIYHEPLTFEEVLKENFYDEQLIEQMENKLQSDFTHIRIDDQIHEPFVPLHYERELLSYVKHGNTAELIKIIDKLTPTEAAINHLNEDPIQTMQTMVITLLILASRAAMTGGLPTALAYKINTYYLEKIQKTTDIHQLNQLKMTCLIDLTSRINQINTTETSRPVSDTIFYITKNLYNNISLNDICEALHFSPSYLSRLFKKEMNLTISEFITQEKIEEAKRLLIGSNHTLLEISNLLHFSDQSYFTKSFKKVTGMTPKVYRNRYKLLS</sequence>
<evidence type="ECO:0000256" key="2">
    <source>
        <dbReference type="ARBA" id="ARBA00023125"/>
    </source>
</evidence>
<dbReference type="PROSITE" id="PS01124">
    <property type="entry name" value="HTH_ARAC_FAMILY_2"/>
    <property type="match status" value="1"/>
</dbReference>
<dbReference type="GO" id="GO:0003700">
    <property type="term" value="F:DNA-binding transcription factor activity"/>
    <property type="evidence" value="ECO:0007669"/>
    <property type="project" value="InterPro"/>
</dbReference>
<dbReference type="PRINTS" id="PR00032">
    <property type="entry name" value="HTHARAC"/>
</dbReference>
<dbReference type="InterPro" id="IPR009057">
    <property type="entry name" value="Homeodomain-like_sf"/>
</dbReference>
<dbReference type="SMART" id="SM00342">
    <property type="entry name" value="HTH_ARAC"/>
    <property type="match status" value="1"/>
</dbReference>
<dbReference type="InterPro" id="IPR018060">
    <property type="entry name" value="HTH_AraC"/>
</dbReference>
<evidence type="ECO:0000259" key="4">
    <source>
        <dbReference type="PROSITE" id="PS01124"/>
    </source>
</evidence>
<protein>
    <submittedName>
        <fullName evidence="6">AraC family transcriptional regulator</fullName>
    </submittedName>
</protein>
<dbReference type="PANTHER" id="PTHR43280">
    <property type="entry name" value="ARAC-FAMILY TRANSCRIPTIONAL REGULATOR"/>
    <property type="match status" value="1"/>
</dbReference>
<dbReference type="Pfam" id="PF12833">
    <property type="entry name" value="HTH_18"/>
    <property type="match status" value="1"/>
</dbReference>
<dbReference type="EMBL" id="CP071249">
    <property type="protein sequence ID" value="UUF05776.1"/>
    <property type="molecule type" value="Genomic_DNA"/>
</dbReference>
<evidence type="ECO:0000313" key="8">
    <source>
        <dbReference type="Proteomes" id="UP001058072"/>
    </source>
</evidence>
<dbReference type="GO" id="GO:0043565">
    <property type="term" value="F:sequence-specific DNA binding"/>
    <property type="evidence" value="ECO:0007669"/>
    <property type="project" value="InterPro"/>
</dbReference>
<feature type="domain" description="HTH araC/xylS-type" evidence="4">
    <location>
        <begin position="275"/>
        <end position="373"/>
    </location>
</feature>